<feature type="region of interest" description="Disordered" evidence="1">
    <location>
        <begin position="377"/>
        <end position="399"/>
    </location>
</feature>
<dbReference type="KEGG" id="dci:103515447"/>
<dbReference type="AlphaFoldDB" id="A0A3Q0J642"/>
<feature type="compositionally biased region" description="Basic and acidic residues" evidence="1">
    <location>
        <begin position="17"/>
        <end position="43"/>
    </location>
</feature>
<feature type="region of interest" description="Disordered" evidence="1">
    <location>
        <begin position="1"/>
        <end position="44"/>
    </location>
</feature>
<protein>
    <submittedName>
        <fullName evidence="3">Uncharacterized protein LOC103515447 isoform X1</fullName>
    </submittedName>
    <submittedName>
        <fullName evidence="4">Uncharacterized protein LOC103515447 isoform X2</fullName>
    </submittedName>
</protein>
<keyword evidence="2" id="KW-1185">Reference proteome</keyword>
<feature type="region of interest" description="Disordered" evidence="1">
    <location>
        <begin position="86"/>
        <end position="182"/>
    </location>
</feature>
<evidence type="ECO:0000313" key="3">
    <source>
        <dbReference type="RefSeq" id="XP_026683949.1"/>
    </source>
</evidence>
<dbReference type="RefSeq" id="XP_026683949.1">
    <property type="nucleotide sequence ID" value="XM_026828148.1"/>
</dbReference>
<proteinExistence type="predicted"/>
<dbReference type="GeneID" id="103515447"/>
<evidence type="ECO:0000256" key="1">
    <source>
        <dbReference type="SAM" id="MobiDB-lite"/>
    </source>
</evidence>
<feature type="compositionally biased region" description="Basic residues" evidence="1">
    <location>
        <begin position="87"/>
        <end position="104"/>
    </location>
</feature>
<feature type="compositionally biased region" description="Basic and acidic residues" evidence="1">
    <location>
        <begin position="118"/>
        <end position="132"/>
    </location>
</feature>
<name>A0A3Q0J642_DIACI</name>
<dbReference type="PaxDb" id="121845-A0A3Q0J642"/>
<evidence type="ECO:0000313" key="2">
    <source>
        <dbReference type="Proteomes" id="UP000079169"/>
    </source>
</evidence>
<dbReference type="RefSeq" id="XP_026683950.1">
    <property type="nucleotide sequence ID" value="XM_026828149.1"/>
</dbReference>
<gene>
    <name evidence="3 4" type="primary">LOC103515447</name>
</gene>
<dbReference type="Proteomes" id="UP000079169">
    <property type="component" value="Unplaced"/>
</dbReference>
<sequence length="412" mass="46562">MEKRVSQIETRISQEFGRNRLDDDDSRVDSGDCRVEPKSRRPSIENVQTEYVKTLDKVEQLNSTCDNLAERLGRDLRIRRSYDGSRIHRSPSARKIGSLRRRSRERAAKPLSRHHSLNIHDKSPSHRMERTRSVRRRNSNAAVSVSSGVGKSTTGDKSPGKDTAVTARGRITRQTAPRRAQSCLVGAKRSNIPVKQVGPGWQCAQTFLRKPVPPMLMETRRDSIAKLKEQNAGMVMAKAKLFDHYADENEKGKEETGLEGKMRHRTRLSMTGVNVKPAEEGSRVLRRSMPYQDLTSGRRKSIASENINPVKKPQENISQRMSIDDTATRGLRKSLAEVTGNKENLLSETLENIIYDTCKVRTPDMPIIKKPLTGTRSISFRKPQGTRTPMPLTATPRRSPRLVELKTRPLIS</sequence>
<dbReference type="STRING" id="121845.A0A3Q0J642"/>
<accession>A0A3Q0J642</accession>
<reference evidence="3 4" key="1">
    <citation type="submission" date="2025-04" db="UniProtKB">
        <authorList>
            <consortium name="RefSeq"/>
        </authorList>
    </citation>
    <scope>IDENTIFICATION</scope>
</reference>
<feature type="compositionally biased region" description="Low complexity" evidence="1">
    <location>
        <begin position="139"/>
        <end position="150"/>
    </location>
</feature>
<feature type="region of interest" description="Disordered" evidence="1">
    <location>
        <begin position="293"/>
        <end position="320"/>
    </location>
</feature>
<organism evidence="2 3">
    <name type="scientific">Diaphorina citri</name>
    <name type="common">Asian citrus psyllid</name>
    <dbReference type="NCBI Taxonomy" id="121845"/>
    <lineage>
        <taxon>Eukaryota</taxon>
        <taxon>Metazoa</taxon>
        <taxon>Ecdysozoa</taxon>
        <taxon>Arthropoda</taxon>
        <taxon>Hexapoda</taxon>
        <taxon>Insecta</taxon>
        <taxon>Pterygota</taxon>
        <taxon>Neoptera</taxon>
        <taxon>Paraneoptera</taxon>
        <taxon>Hemiptera</taxon>
        <taxon>Sternorrhyncha</taxon>
        <taxon>Psylloidea</taxon>
        <taxon>Psyllidae</taxon>
        <taxon>Diaphorininae</taxon>
        <taxon>Diaphorina</taxon>
    </lineage>
</organism>
<evidence type="ECO:0000313" key="4">
    <source>
        <dbReference type="RefSeq" id="XP_026683950.1"/>
    </source>
</evidence>